<dbReference type="InterPro" id="IPR050600">
    <property type="entry name" value="SETD3_SETD6_MTase"/>
</dbReference>
<dbReference type="InterPro" id="IPR046341">
    <property type="entry name" value="SET_dom_sf"/>
</dbReference>
<keyword evidence="3" id="KW-1185">Reference proteome</keyword>
<evidence type="ECO:0000313" key="2">
    <source>
        <dbReference type="EMBL" id="KAJ6051501.1"/>
    </source>
</evidence>
<reference evidence="2" key="2">
    <citation type="submission" date="2023-01" db="EMBL/GenBank/DDBJ databases">
        <authorList>
            <person name="Petersen C."/>
        </authorList>
    </citation>
    <scope>NUCLEOTIDE SEQUENCE</scope>
    <source>
        <strain evidence="2">IBT 15450</strain>
    </source>
</reference>
<accession>A0AAD6IJ68</accession>
<evidence type="ECO:0000313" key="3">
    <source>
        <dbReference type="Proteomes" id="UP001219568"/>
    </source>
</evidence>
<dbReference type="AlphaFoldDB" id="A0AAD6IJ68"/>
<protein>
    <recommendedName>
        <fullName evidence="1">SET domain-containing protein</fullName>
    </recommendedName>
</protein>
<dbReference type="Proteomes" id="UP001219568">
    <property type="component" value="Unassembled WGS sequence"/>
</dbReference>
<dbReference type="Gene3D" id="3.90.1410.10">
    <property type="entry name" value="set domain protein methyltransferase, domain 1"/>
    <property type="match status" value="1"/>
</dbReference>
<gene>
    <name evidence="2" type="ORF">N7460_002035</name>
</gene>
<dbReference type="GO" id="GO:0016279">
    <property type="term" value="F:protein-lysine N-methyltransferase activity"/>
    <property type="evidence" value="ECO:0007669"/>
    <property type="project" value="TreeGrafter"/>
</dbReference>
<dbReference type="EMBL" id="JAQJZL010000002">
    <property type="protein sequence ID" value="KAJ6051501.1"/>
    <property type="molecule type" value="Genomic_DNA"/>
</dbReference>
<dbReference type="InterPro" id="IPR001214">
    <property type="entry name" value="SET_dom"/>
</dbReference>
<evidence type="ECO:0000259" key="1">
    <source>
        <dbReference type="PROSITE" id="PS50280"/>
    </source>
</evidence>
<proteinExistence type="predicted"/>
<name>A0AAD6IJ68_PENCN</name>
<reference evidence="2" key="1">
    <citation type="journal article" date="2023" name="IMA Fungus">
        <title>Comparative genomic study of the Penicillium genus elucidates a diverse pangenome and 15 lateral gene transfer events.</title>
        <authorList>
            <person name="Petersen C."/>
            <person name="Sorensen T."/>
            <person name="Nielsen M.R."/>
            <person name="Sondergaard T.E."/>
            <person name="Sorensen J.L."/>
            <person name="Fitzpatrick D.A."/>
            <person name="Frisvad J.C."/>
            <person name="Nielsen K.L."/>
        </authorList>
    </citation>
    <scope>NUCLEOTIDE SEQUENCE</scope>
    <source>
        <strain evidence="2">IBT 15450</strain>
    </source>
</reference>
<dbReference type="PANTHER" id="PTHR13271">
    <property type="entry name" value="UNCHARACTERIZED PUTATIVE METHYLTRANSFERASE"/>
    <property type="match status" value="1"/>
</dbReference>
<dbReference type="PROSITE" id="PS50280">
    <property type="entry name" value="SET"/>
    <property type="match status" value="1"/>
</dbReference>
<dbReference type="SUPFAM" id="SSF82199">
    <property type="entry name" value="SET domain"/>
    <property type="match status" value="1"/>
</dbReference>
<sequence length="310" mass="35466">MAKDEESDVNHHNFLQWALFNGIQINGVAPVRFPGRGMGIIATRTIEANEIMIAVPVSTMLTIDCVPREFVDRFPHEASIHGILAAFLTHGDAGLLDYWAAWRKIWPSRQHFQESLPVLWSESPGGYDKRHITLPPSASGQWNKFPNLPCNLTNQDTYQNVLGKQQKRLHDAWEHVLSVFPTTDWSLFSYHWLILNTRSFYYVSPGKEPPDDWNDAIGLVPFGDYLNHADNAPCEVVFDGQMSTFRATARHEKGDEVFMSYGSHPNDYLFVEYGFFLDRNESDAVYLDDVVFQDITFDDKEALRAHGYYG</sequence>
<dbReference type="PANTHER" id="PTHR13271:SF137">
    <property type="entry name" value="SET DOMAIN-CONTAINING PROTEIN"/>
    <property type="match status" value="1"/>
</dbReference>
<dbReference type="Pfam" id="PF00856">
    <property type="entry name" value="SET"/>
    <property type="match status" value="1"/>
</dbReference>
<organism evidence="2 3">
    <name type="scientific">Penicillium canescens</name>
    <dbReference type="NCBI Taxonomy" id="5083"/>
    <lineage>
        <taxon>Eukaryota</taxon>
        <taxon>Fungi</taxon>
        <taxon>Dikarya</taxon>
        <taxon>Ascomycota</taxon>
        <taxon>Pezizomycotina</taxon>
        <taxon>Eurotiomycetes</taxon>
        <taxon>Eurotiomycetidae</taxon>
        <taxon>Eurotiales</taxon>
        <taxon>Aspergillaceae</taxon>
        <taxon>Penicillium</taxon>
    </lineage>
</organism>
<comment type="caution">
    <text evidence="2">The sequence shown here is derived from an EMBL/GenBank/DDBJ whole genome shotgun (WGS) entry which is preliminary data.</text>
</comment>
<feature type="domain" description="SET" evidence="1">
    <location>
        <begin position="26"/>
        <end position="262"/>
    </location>
</feature>